<feature type="transmembrane region" description="Helical" evidence="1">
    <location>
        <begin position="59"/>
        <end position="78"/>
    </location>
</feature>
<gene>
    <name evidence="3" type="ORF">ASU35_03375</name>
</gene>
<evidence type="ECO:0000259" key="2">
    <source>
        <dbReference type="Pfam" id="PF02517"/>
    </source>
</evidence>
<keyword evidence="1" id="KW-0472">Membrane</keyword>
<dbReference type="Proteomes" id="UP000054874">
    <property type="component" value="Unassembled WGS sequence"/>
</dbReference>
<sequence length="237" mass="27264">MPFKKGREAVKELLLLDVAVLTVIMFGQAIYNSSIHYLHLLNRTTTISQTTDFSIFDNYYALASQMFLLFLAFLYLKVRNFDFRVWNLRATFSGFGKGLLLFLVAAICMDVYWLLTSRLVYTLPFPAMLGTILGRFELSTVLYAILNGFYEEIYFLGIITHVKLEKLKYIIPFSLLIRFSFHTYQGVISALGLGFVLGGLFYFLYKKSKTKNLFPFFVAHAFADIIGLGILYYILPN</sequence>
<evidence type="ECO:0000313" key="3">
    <source>
        <dbReference type="EMBL" id="KSV58086.1"/>
    </source>
</evidence>
<organism evidence="3 4">
    <name type="scientific">Acetivibrio ethanolgignens</name>
    <dbReference type="NCBI Taxonomy" id="290052"/>
    <lineage>
        <taxon>Bacteria</taxon>
        <taxon>Bacillati</taxon>
        <taxon>Bacillota</taxon>
        <taxon>Clostridia</taxon>
        <taxon>Eubacteriales</taxon>
        <taxon>Oscillospiraceae</taxon>
        <taxon>Acetivibrio</taxon>
    </lineage>
</organism>
<comment type="caution">
    <text evidence="3">The sequence shown here is derived from an EMBL/GenBank/DDBJ whole genome shotgun (WGS) entry which is preliminary data.</text>
</comment>
<name>A0A0V8QCV6_9FIRM</name>
<protein>
    <recommendedName>
        <fullName evidence="2">CAAX prenyl protease 2/Lysostaphin resistance protein A-like domain-containing protein</fullName>
    </recommendedName>
</protein>
<proteinExistence type="predicted"/>
<reference evidence="3 4" key="1">
    <citation type="submission" date="2015-11" db="EMBL/GenBank/DDBJ databases">
        <title>Butyribacter intestini gen. nov., sp. nov., a butyric acid-producing bacterium of the family Lachnospiraceae isolated from the human faeces.</title>
        <authorList>
            <person name="Zou Y."/>
            <person name="Xue W."/>
            <person name="Luo G."/>
            <person name="Lv M."/>
        </authorList>
    </citation>
    <scope>NUCLEOTIDE SEQUENCE [LARGE SCALE GENOMIC DNA]</scope>
    <source>
        <strain evidence="3 4">ACET-33324</strain>
    </source>
</reference>
<dbReference type="EMBL" id="LNAM01000186">
    <property type="protein sequence ID" value="KSV58086.1"/>
    <property type="molecule type" value="Genomic_DNA"/>
</dbReference>
<feature type="transmembrane region" description="Helical" evidence="1">
    <location>
        <begin position="217"/>
        <end position="235"/>
    </location>
</feature>
<dbReference type="AlphaFoldDB" id="A0A0V8QCV6"/>
<dbReference type="GO" id="GO:0080120">
    <property type="term" value="P:CAAX-box protein maturation"/>
    <property type="evidence" value="ECO:0007669"/>
    <property type="project" value="UniProtKB-ARBA"/>
</dbReference>
<dbReference type="GO" id="GO:0004175">
    <property type="term" value="F:endopeptidase activity"/>
    <property type="evidence" value="ECO:0007669"/>
    <property type="project" value="UniProtKB-ARBA"/>
</dbReference>
<evidence type="ECO:0000256" key="1">
    <source>
        <dbReference type="SAM" id="Phobius"/>
    </source>
</evidence>
<dbReference type="RefSeq" id="WP_058353679.1">
    <property type="nucleotide sequence ID" value="NZ_CABMMD010000186.1"/>
</dbReference>
<dbReference type="Pfam" id="PF02517">
    <property type="entry name" value="Rce1-like"/>
    <property type="match status" value="1"/>
</dbReference>
<evidence type="ECO:0000313" key="4">
    <source>
        <dbReference type="Proteomes" id="UP000054874"/>
    </source>
</evidence>
<keyword evidence="1" id="KW-0812">Transmembrane</keyword>
<dbReference type="InterPro" id="IPR003675">
    <property type="entry name" value="Rce1/LyrA-like_dom"/>
</dbReference>
<feature type="transmembrane region" description="Helical" evidence="1">
    <location>
        <begin position="12"/>
        <end position="31"/>
    </location>
</feature>
<dbReference type="OrthoDB" id="95797at2"/>
<feature type="transmembrane region" description="Helical" evidence="1">
    <location>
        <begin position="183"/>
        <end position="205"/>
    </location>
</feature>
<feature type="transmembrane region" description="Helical" evidence="1">
    <location>
        <begin position="141"/>
        <end position="162"/>
    </location>
</feature>
<keyword evidence="1" id="KW-1133">Transmembrane helix</keyword>
<accession>A0A0V8QCV6</accession>
<keyword evidence="4" id="KW-1185">Reference proteome</keyword>
<feature type="domain" description="CAAX prenyl protease 2/Lysostaphin resistance protein A-like" evidence="2">
    <location>
        <begin position="139"/>
        <end position="225"/>
    </location>
</feature>